<dbReference type="InterPro" id="IPR016181">
    <property type="entry name" value="Acyl_CoA_acyltransferase"/>
</dbReference>
<keyword evidence="3" id="KW-1185">Reference proteome</keyword>
<organism evidence="2 3">
    <name type="scientific">Streptococcus hillyeri</name>
    <dbReference type="NCBI Taxonomy" id="2282420"/>
    <lineage>
        <taxon>Bacteria</taxon>
        <taxon>Bacillati</taxon>
        <taxon>Bacillota</taxon>
        <taxon>Bacilli</taxon>
        <taxon>Lactobacillales</taxon>
        <taxon>Streptococcaceae</taxon>
        <taxon>Streptococcus</taxon>
    </lineage>
</organism>
<sequence length="163" mass="18913">MITILELTTCHLEQAAPLFASFRSTLRRFKNRMVEPDLEEGREEFAYFLEEKFPVYGAFVEHNLVGYIVCKVEGSLVWVEQIFVSELARKQGIATALFQRAERLSQFLGGETLFHYVHPNNHGMIAFLRKQGYTVLNLIEVRKPFEGEELTRTIQVGDETFDY</sequence>
<gene>
    <name evidence="2" type="ORF">EAF07_09985</name>
</gene>
<dbReference type="SUPFAM" id="SSF55729">
    <property type="entry name" value="Acyl-CoA N-acyltransferases (Nat)"/>
    <property type="match status" value="1"/>
</dbReference>
<accession>A0A3L9DM43</accession>
<feature type="domain" description="N-acetyltransferase" evidence="1">
    <location>
        <begin position="2"/>
        <end position="155"/>
    </location>
</feature>
<dbReference type="OrthoDB" id="8593648at2"/>
<dbReference type="RefSeq" id="WP_121836399.1">
    <property type="nucleotide sequence ID" value="NZ_CP163513.1"/>
</dbReference>
<evidence type="ECO:0000313" key="3">
    <source>
        <dbReference type="Proteomes" id="UP000279194"/>
    </source>
</evidence>
<reference evidence="2 3" key="1">
    <citation type="submission" date="2018-10" db="EMBL/GenBank/DDBJ databases">
        <title>Streptococcus hillyeri sp. nov., isolated from equine tracheal sample.</title>
        <authorList>
            <person name="Macfadyen A.C."/>
            <person name="Waller A."/>
            <person name="Paterson G.K."/>
        </authorList>
    </citation>
    <scope>NUCLEOTIDE SEQUENCE [LARGE SCALE GENOMIC DNA]</scope>
    <source>
        <strain evidence="2 3">28462</strain>
    </source>
</reference>
<dbReference type="PROSITE" id="PS51186">
    <property type="entry name" value="GNAT"/>
    <property type="match status" value="1"/>
</dbReference>
<dbReference type="Gene3D" id="3.40.630.30">
    <property type="match status" value="1"/>
</dbReference>
<dbReference type="Pfam" id="PF00583">
    <property type="entry name" value="Acetyltransf_1"/>
    <property type="match status" value="1"/>
</dbReference>
<dbReference type="InterPro" id="IPR000182">
    <property type="entry name" value="GNAT_dom"/>
</dbReference>
<name>A0A3L9DM43_9STRE</name>
<protein>
    <submittedName>
        <fullName evidence="2">GNAT family N-acetyltransferase</fullName>
    </submittedName>
</protein>
<dbReference type="CDD" id="cd04301">
    <property type="entry name" value="NAT_SF"/>
    <property type="match status" value="1"/>
</dbReference>
<dbReference type="Proteomes" id="UP000279194">
    <property type="component" value="Unassembled WGS sequence"/>
</dbReference>
<keyword evidence="2" id="KW-0808">Transferase</keyword>
<dbReference type="AlphaFoldDB" id="A0A3L9DM43"/>
<proteinExistence type="predicted"/>
<evidence type="ECO:0000313" key="2">
    <source>
        <dbReference type="EMBL" id="RLY01258.1"/>
    </source>
</evidence>
<dbReference type="EMBL" id="RCVM01000031">
    <property type="protein sequence ID" value="RLY01258.1"/>
    <property type="molecule type" value="Genomic_DNA"/>
</dbReference>
<comment type="caution">
    <text evidence="2">The sequence shown here is derived from an EMBL/GenBank/DDBJ whole genome shotgun (WGS) entry which is preliminary data.</text>
</comment>
<evidence type="ECO:0000259" key="1">
    <source>
        <dbReference type="PROSITE" id="PS51186"/>
    </source>
</evidence>
<dbReference type="GO" id="GO:0016747">
    <property type="term" value="F:acyltransferase activity, transferring groups other than amino-acyl groups"/>
    <property type="evidence" value="ECO:0007669"/>
    <property type="project" value="InterPro"/>
</dbReference>